<evidence type="ECO:0000256" key="2">
    <source>
        <dbReference type="ARBA" id="ARBA00008583"/>
    </source>
</evidence>
<dbReference type="Pfam" id="PF00324">
    <property type="entry name" value="AA_permease"/>
    <property type="match status" value="1"/>
</dbReference>
<feature type="transmembrane region" description="Helical" evidence="8">
    <location>
        <begin position="29"/>
        <end position="51"/>
    </location>
</feature>
<comment type="similarity">
    <text evidence="2">Belongs to the amino acid-polyamine-organocation (APC) superfamily. Amino acid transporter (AAT) (TC 2.A.3.1) family.</text>
</comment>
<feature type="transmembrane region" description="Helical" evidence="8">
    <location>
        <begin position="253"/>
        <end position="274"/>
    </location>
</feature>
<feature type="transmembrane region" description="Helical" evidence="8">
    <location>
        <begin position="370"/>
        <end position="394"/>
    </location>
</feature>
<evidence type="ECO:0000256" key="4">
    <source>
        <dbReference type="ARBA" id="ARBA00022692"/>
    </source>
</evidence>
<dbReference type="STRING" id="1408189.CLAC_11235"/>
<dbReference type="InterPro" id="IPR004841">
    <property type="entry name" value="AA-permease/SLC12A_dom"/>
</dbReference>
<evidence type="ECO:0000256" key="1">
    <source>
        <dbReference type="ARBA" id="ARBA00004141"/>
    </source>
</evidence>
<evidence type="ECO:0000259" key="9">
    <source>
        <dbReference type="Pfam" id="PF00324"/>
    </source>
</evidence>
<feature type="transmembrane region" description="Helical" evidence="8">
    <location>
        <begin position="170"/>
        <end position="191"/>
    </location>
</feature>
<dbReference type="KEGG" id="clw:CLAC_11235"/>
<keyword evidence="5" id="KW-0029">Amino-acid transport</keyword>
<keyword evidence="3" id="KW-0813">Transport</keyword>
<keyword evidence="11" id="KW-1185">Reference proteome</keyword>
<feature type="transmembrane region" description="Helical" evidence="8">
    <location>
        <begin position="57"/>
        <end position="75"/>
    </location>
</feature>
<protein>
    <submittedName>
        <fullName evidence="10">Amino acid permease</fullName>
    </submittedName>
</protein>
<feature type="transmembrane region" description="Helical" evidence="8">
    <location>
        <begin position="107"/>
        <end position="131"/>
    </location>
</feature>
<dbReference type="Gene3D" id="1.20.1740.10">
    <property type="entry name" value="Amino acid/polyamine transporter I"/>
    <property type="match status" value="1"/>
</dbReference>
<feature type="transmembrane region" description="Helical" evidence="8">
    <location>
        <begin position="415"/>
        <end position="437"/>
    </location>
</feature>
<comment type="subcellular location">
    <subcellularLocation>
        <location evidence="1">Membrane</location>
        <topology evidence="1">Multi-pass membrane protein</topology>
    </subcellularLocation>
</comment>
<organism evidence="10 11">
    <name type="scientific">Corynebacterium lactis RW2-5</name>
    <dbReference type="NCBI Taxonomy" id="1408189"/>
    <lineage>
        <taxon>Bacteria</taxon>
        <taxon>Bacillati</taxon>
        <taxon>Actinomycetota</taxon>
        <taxon>Actinomycetes</taxon>
        <taxon>Mycobacteriales</taxon>
        <taxon>Corynebacteriaceae</taxon>
        <taxon>Corynebacterium</taxon>
    </lineage>
</organism>
<evidence type="ECO:0000256" key="6">
    <source>
        <dbReference type="ARBA" id="ARBA00022989"/>
    </source>
</evidence>
<sequence length="497" mass="52933">MGSGEQGPSASIEGCQGKELRADLSKRHLTMISMGGTIGAGFFVGLSGLIVVAGPSAILTTAIAGIIVYLVMRMLGEMAVARPSTGSFVDYARMALGRWGGFASGWLYWYFWVIVAGIEAVVGGELIARWMPSIPEWVTSVVILVAMIAVNMLSVKSFGEAEYWFAGIKVAVIIAFIIAGAAFVAGLWTGTTDHAAQVSNLWIHDGFTPNGVSAIFVGVVTVIFSMTGAELVTIAAAESAHPADAIRRTTQTVVVRILAFFVISTALLVTILPWDDYKAGVSPFITALDAMGVPYTADILNFIVLVAVLSCLNSGLYTASRMIFTQGRNGDAPAWMTRVNSRGVPTGGILFSAIVGFLCIGAGYLWPDTIFLYLVNSSGAVVLFVYVLIGISQVKLRPQLEREAAARGGLTFKMFGWPIIPSLVTALIVVILLAMGIRTETRAEFFQSLVSLAVVVGIGLFLQKTGIKGRYEGLPATLPKGVDEDDYSPGRVYENLD</sequence>
<evidence type="ECO:0000313" key="10">
    <source>
        <dbReference type="EMBL" id="ALA68153.1"/>
    </source>
</evidence>
<gene>
    <name evidence="10" type="ORF">CLAC_11235</name>
</gene>
<dbReference type="EMBL" id="CP006841">
    <property type="protein sequence ID" value="ALA68153.1"/>
    <property type="molecule type" value="Genomic_DNA"/>
</dbReference>
<evidence type="ECO:0000256" key="7">
    <source>
        <dbReference type="ARBA" id="ARBA00023136"/>
    </source>
</evidence>
<keyword evidence="4 8" id="KW-0812">Transmembrane</keyword>
<reference evidence="10 11" key="1">
    <citation type="submission" date="2013-10" db="EMBL/GenBank/DDBJ databases">
        <title>Complete genome sequence of Corynebacterium lactis DSM 45799(T), isolated from raw cow milk.</title>
        <authorList>
            <person name="Ruckert C."/>
            <person name="Albersmeier A."/>
            <person name="Lipski A."/>
            <person name="Kalinowski J."/>
        </authorList>
    </citation>
    <scope>NUCLEOTIDE SEQUENCE [LARGE SCALE GENOMIC DNA]</scope>
    <source>
        <strain evidence="10 11">RW2-5</strain>
    </source>
</reference>
<dbReference type="AlphaFoldDB" id="A0A0K2H2H5"/>
<dbReference type="FunFam" id="1.20.1740.10:FF:000001">
    <property type="entry name" value="Amino acid permease"/>
    <property type="match status" value="1"/>
</dbReference>
<dbReference type="PIRSF" id="PIRSF006060">
    <property type="entry name" value="AA_transporter"/>
    <property type="match status" value="1"/>
</dbReference>
<feature type="transmembrane region" description="Helical" evidence="8">
    <location>
        <begin position="443"/>
        <end position="462"/>
    </location>
</feature>
<feature type="transmembrane region" description="Helical" evidence="8">
    <location>
        <begin position="137"/>
        <end position="158"/>
    </location>
</feature>
<feature type="transmembrane region" description="Helical" evidence="8">
    <location>
        <begin position="211"/>
        <end position="232"/>
    </location>
</feature>
<dbReference type="PATRIC" id="fig|1408189.4.peg.2265"/>
<dbReference type="GO" id="GO:0006865">
    <property type="term" value="P:amino acid transport"/>
    <property type="evidence" value="ECO:0007669"/>
    <property type="project" value="UniProtKB-KW"/>
</dbReference>
<evidence type="ECO:0000256" key="8">
    <source>
        <dbReference type="SAM" id="Phobius"/>
    </source>
</evidence>
<evidence type="ECO:0000256" key="5">
    <source>
        <dbReference type="ARBA" id="ARBA00022970"/>
    </source>
</evidence>
<dbReference type="Proteomes" id="UP000058446">
    <property type="component" value="Chromosome"/>
</dbReference>
<name>A0A0K2H2H5_9CORY</name>
<feature type="domain" description="Amino acid permease/ SLC12A" evidence="9">
    <location>
        <begin position="28"/>
        <end position="459"/>
    </location>
</feature>
<dbReference type="PANTHER" id="PTHR43495:SF5">
    <property type="entry name" value="GAMMA-AMINOBUTYRIC ACID PERMEASE"/>
    <property type="match status" value="1"/>
</dbReference>
<proteinExistence type="inferred from homology"/>
<dbReference type="PANTHER" id="PTHR43495">
    <property type="entry name" value="GABA PERMEASE"/>
    <property type="match status" value="1"/>
</dbReference>
<dbReference type="GO" id="GO:0016020">
    <property type="term" value="C:membrane"/>
    <property type="evidence" value="ECO:0007669"/>
    <property type="project" value="UniProtKB-SubCell"/>
</dbReference>
<accession>A0A0K2H2H5</accession>
<feature type="transmembrane region" description="Helical" evidence="8">
    <location>
        <begin position="344"/>
        <end position="364"/>
    </location>
</feature>
<evidence type="ECO:0000313" key="11">
    <source>
        <dbReference type="Proteomes" id="UP000058446"/>
    </source>
</evidence>
<dbReference type="GO" id="GO:0055085">
    <property type="term" value="P:transmembrane transport"/>
    <property type="evidence" value="ECO:0007669"/>
    <property type="project" value="InterPro"/>
</dbReference>
<keyword evidence="6 8" id="KW-1133">Transmembrane helix</keyword>
<evidence type="ECO:0000256" key="3">
    <source>
        <dbReference type="ARBA" id="ARBA00022448"/>
    </source>
</evidence>
<feature type="transmembrane region" description="Helical" evidence="8">
    <location>
        <begin position="299"/>
        <end position="319"/>
    </location>
</feature>
<keyword evidence="7 8" id="KW-0472">Membrane</keyword>